<evidence type="ECO:0000256" key="1">
    <source>
        <dbReference type="ARBA" id="ARBA00022801"/>
    </source>
</evidence>
<proteinExistence type="predicted"/>
<dbReference type="EMBL" id="JACXAI010000002">
    <property type="protein sequence ID" value="MBD1378947.1"/>
    <property type="molecule type" value="Genomic_DNA"/>
</dbReference>
<feature type="binding site" evidence="2">
    <location>
        <position position="127"/>
    </location>
    <ligand>
        <name>Mn(2+)</name>
        <dbReference type="ChEBI" id="CHEBI:29035"/>
        <label>2</label>
    </ligand>
</feature>
<comment type="caution">
    <text evidence="4">The sequence shown here is derived from an EMBL/GenBank/DDBJ whole genome shotgun (WGS) entry which is preliminary data.</text>
</comment>
<keyword evidence="2" id="KW-0464">Manganese</keyword>
<sequence length="398" mass="43710">MKNDLIHWRRDFHQNPELGFKEVRTSKIIRKELMDMGIKEIRILAKTGIEALIRGKREGSTIMLRADMDALPIQDQKNKAYSSKVDNIAHLCGHDAHTAILLGAARLLMDKPLEAGNVKLVFQPAEEGLAGAKSMIEEGVLKNPEVDAVAALHVQPSLPTGYISVCPNDCTANSDRFDLVITGNGGHAGHPHKSVDSITVASQIISSLQQIVSRQTDPLKPVVLTIGKINGGFARNVIAPFVSIEGTVRTLSEEMRKVVPKKLEQIVKGHCESFGSSYQFTYIEGYPSVKTDSALIPLLMNSSSSILGEGKCKLEKPSMGGEDFAYYTEQVPGIYFRLGTRSEEKGCIYPHHHPMFDIDEEALPIGAALMADYALNFLKENKGQEQGHIMGGKNEKIH</sequence>
<evidence type="ECO:0000313" key="4">
    <source>
        <dbReference type="EMBL" id="MBD1378947.1"/>
    </source>
</evidence>
<evidence type="ECO:0000259" key="3">
    <source>
        <dbReference type="Pfam" id="PF07687"/>
    </source>
</evidence>
<keyword evidence="2" id="KW-0479">Metal-binding</keyword>
<feature type="binding site" evidence="2">
    <location>
        <position position="94"/>
    </location>
    <ligand>
        <name>Mn(2+)</name>
        <dbReference type="ChEBI" id="CHEBI:29035"/>
        <label>2</label>
    </ligand>
</feature>
<comment type="cofactor">
    <cofactor evidence="2">
        <name>Mn(2+)</name>
        <dbReference type="ChEBI" id="CHEBI:29035"/>
    </cofactor>
    <text evidence="2">The Mn(2+) ion enhances activity.</text>
</comment>
<dbReference type="Pfam" id="PF07687">
    <property type="entry name" value="M20_dimer"/>
    <property type="match status" value="1"/>
</dbReference>
<feature type="binding site" evidence="2">
    <location>
        <position position="153"/>
    </location>
    <ligand>
        <name>Mn(2+)</name>
        <dbReference type="ChEBI" id="CHEBI:29035"/>
        <label>2</label>
    </ligand>
</feature>
<feature type="binding site" evidence="2">
    <location>
        <position position="92"/>
    </location>
    <ligand>
        <name>Mn(2+)</name>
        <dbReference type="ChEBI" id="CHEBI:29035"/>
        <label>2</label>
    </ligand>
</feature>
<dbReference type="SUPFAM" id="SSF55031">
    <property type="entry name" value="Bacterial exopeptidase dimerisation domain"/>
    <property type="match status" value="1"/>
</dbReference>
<dbReference type="InterPro" id="IPR002933">
    <property type="entry name" value="Peptidase_M20"/>
</dbReference>
<evidence type="ECO:0000313" key="5">
    <source>
        <dbReference type="Proteomes" id="UP000626844"/>
    </source>
</evidence>
<organism evidence="4 5">
    <name type="scientific">Metabacillus arenae</name>
    <dbReference type="NCBI Taxonomy" id="2771434"/>
    <lineage>
        <taxon>Bacteria</taxon>
        <taxon>Bacillati</taxon>
        <taxon>Bacillota</taxon>
        <taxon>Bacilli</taxon>
        <taxon>Bacillales</taxon>
        <taxon>Bacillaceae</taxon>
        <taxon>Metabacillus</taxon>
    </lineage>
</organism>
<dbReference type="InterPro" id="IPR011650">
    <property type="entry name" value="Peptidase_M20_dimer"/>
</dbReference>
<dbReference type="Proteomes" id="UP000626844">
    <property type="component" value="Unassembled WGS sequence"/>
</dbReference>
<dbReference type="PANTHER" id="PTHR11014:SF63">
    <property type="entry name" value="METALLOPEPTIDASE, PUTATIVE (AFU_ORTHOLOGUE AFUA_6G09600)-RELATED"/>
    <property type="match status" value="1"/>
</dbReference>
<gene>
    <name evidence="4" type="ORF">IC621_01775</name>
</gene>
<reference evidence="4" key="1">
    <citation type="submission" date="2020-09" db="EMBL/GenBank/DDBJ databases">
        <title>A novel bacterium of genus Bacillus, isolated from South China Sea.</title>
        <authorList>
            <person name="Huang H."/>
            <person name="Mo K."/>
            <person name="Hu Y."/>
        </authorList>
    </citation>
    <scope>NUCLEOTIDE SEQUENCE</scope>
    <source>
        <strain evidence="4">IB182487</strain>
    </source>
</reference>
<dbReference type="RefSeq" id="WP_191155151.1">
    <property type="nucleotide sequence ID" value="NZ_JACXAI010000002.1"/>
</dbReference>
<keyword evidence="1" id="KW-0378">Hydrolase</keyword>
<dbReference type="InterPro" id="IPR017439">
    <property type="entry name" value="Amidohydrolase"/>
</dbReference>
<feature type="domain" description="Peptidase M20 dimerisation" evidence="3">
    <location>
        <begin position="174"/>
        <end position="271"/>
    </location>
</feature>
<dbReference type="Gene3D" id="3.40.630.10">
    <property type="entry name" value="Zn peptidases"/>
    <property type="match status" value="1"/>
</dbReference>
<dbReference type="Pfam" id="PF01546">
    <property type="entry name" value="Peptidase_M20"/>
    <property type="match status" value="1"/>
</dbReference>
<dbReference type="GO" id="GO:0019877">
    <property type="term" value="P:diaminopimelate biosynthetic process"/>
    <property type="evidence" value="ECO:0007669"/>
    <property type="project" value="UniProtKB-ARBA"/>
</dbReference>
<dbReference type="GO" id="GO:0046872">
    <property type="term" value="F:metal ion binding"/>
    <property type="evidence" value="ECO:0007669"/>
    <property type="project" value="UniProtKB-KW"/>
</dbReference>
<name>A0A926RW95_9BACI</name>
<dbReference type="GO" id="GO:0050118">
    <property type="term" value="F:N-acetyldiaminopimelate deacetylase activity"/>
    <property type="evidence" value="ECO:0007669"/>
    <property type="project" value="UniProtKB-ARBA"/>
</dbReference>
<accession>A0A926RW95</accession>
<dbReference type="AlphaFoldDB" id="A0A926RW95"/>
<evidence type="ECO:0000256" key="2">
    <source>
        <dbReference type="PIRSR" id="PIRSR005962-1"/>
    </source>
</evidence>
<keyword evidence="5" id="KW-1185">Reference proteome</keyword>
<feature type="binding site" evidence="2">
    <location>
        <position position="352"/>
    </location>
    <ligand>
        <name>Mn(2+)</name>
        <dbReference type="ChEBI" id="CHEBI:29035"/>
        <label>2</label>
    </ligand>
</feature>
<dbReference type="InterPro" id="IPR036264">
    <property type="entry name" value="Bact_exopeptidase_dim_dom"/>
</dbReference>
<dbReference type="PANTHER" id="PTHR11014">
    <property type="entry name" value="PEPTIDASE M20 FAMILY MEMBER"/>
    <property type="match status" value="1"/>
</dbReference>
<dbReference type="NCBIfam" id="TIGR01891">
    <property type="entry name" value="amidohydrolases"/>
    <property type="match status" value="1"/>
</dbReference>
<dbReference type="CDD" id="cd03886">
    <property type="entry name" value="M20_Acy1"/>
    <property type="match status" value="1"/>
</dbReference>
<dbReference type="SUPFAM" id="SSF53187">
    <property type="entry name" value="Zn-dependent exopeptidases"/>
    <property type="match status" value="1"/>
</dbReference>
<dbReference type="Gene3D" id="3.30.70.360">
    <property type="match status" value="1"/>
</dbReference>
<dbReference type="FunFam" id="3.30.70.360:FF:000001">
    <property type="entry name" value="N-acetyldiaminopimelate deacetylase"/>
    <property type="match status" value="1"/>
</dbReference>
<protein>
    <submittedName>
        <fullName evidence="4">Amidohydrolase</fullName>
    </submittedName>
</protein>
<dbReference type="PIRSF" id="PIRSF005962">
    <property type="entry name" value="Pept_M20D_amidohydro"/>
    <property type="match status" value="1"/>
</dbReference>